<dbReference type="AlphaFoldDB" id="A0A9D7SIY0"/>
<organism evidence="3 4">
    <name type="scientific">Candidatus Geothrix skivensis</name>
    <dbReference type="NCBI Taxonomy" id="2954439"/>
    <lineage>
        <taxon>Bacteria</taxon>
        <taxon>Pseudomonadati</taxon>
        <taxon>Acidobacteriota</taxon>
        <taxon>Holophagae</taxon>
        <taxon>Holophagales</taxon>
        <taxon>Holophagaceae</taxon>
        <taxon>Geothrix</taxon>
    </lineage>
</organism>
<dbReference type="GO" id="GO:0015562">
    <property type="term" value="F:efflux transmembrane transporter activity"/>
    <property type="evidence" value="ECO:0007669"/>
    <property type="project" value="InterPro"/>
</dbReference>
<keyword evidence="2" id="KW-0732">Signal</keyword>
<dbReference type="SUPFAM" id="SSF56954">
    <property type="entry name" value="Outer membrane efflux proteins (OEP)"/>
    <property type="match status" value="1"/>
</dbReference>
<dbReference type="InterPro" id="IPR003423">
    <property type="entry name" value="OMP_efflux"/>
</dbReference>
<dbReference type="Gene3D" id="1.20.1600.10">
    <property type="entry name" value="Outer membrane efflux proteins (OEP)"/>
    <property type="match status" value="1"/>
</dbReference>
<reference evidence="3" key="1">
    <citation type="submission" date="2020-10" db="EMBL/GenBank/DDBJ databases">
        <title>Connecting structure to function with the recovery of over 1000 high-quality activated sludge metagenome-assembled genomes encoding full-length rRNA genes using long-read sequencing.</title>
        <authorList>
            <person name="Singleton C.M."/>
            <person name="Petriglieri F."/>
            <person name="Kristensen J.M."/>
            <person name="Kirkegaard R.H."/>
            <person name="Michaelsen T.Y."/>
            <person name="Andersen M.H."/>
            <person name="Karst S.M."/>
            <person name="Dueholm M.S."/>
            <person name="Nielsen P.H."/>
            <person name="Albertsen M."/>
        </authorList>
    </citation>
    <scope>NUCLEOTIDE SEQUENCE</scope>
    <source>
        <strain evidence="3">Skiv_18-Q3-R9-52_MAXAC.067</strain>
    </source>
</reference>
<protein>
    <submittedName>
        <fullName evidence="3">TolC family protein</fullName>
    </submittedName>
</protein>
<evidence type="ECO:0000256" key="2">
    <source>
        <dbReference type="SAM" id="SignalP"/>
    </source>
</evidence>
<comment type="similarity">
    <text evidence="1">Belongs to the outer membrane factor (OMF) (TC 1.B.17) family.</text>
</comment>
<gene>
    <name evidence="3" type="ORF">IPP58_13780</name>
</gene>
<feature type="signal peptide" evidence="2">
    <location>
        <begin position="1"/>
        <end position="21"/>
    </location>
</feature>
<evidence type="ECO:0000313" key="3">
    <source>
        <dbReference type="EMBL" id="MBK9797535.1"/>
    </source>
</evidence>
<dbReference type="Proteomes" id="UP000886657">
    <property type="component" value="Unassembled WGS sequence"/>
</dbReference>
<comment type="caution">
    <text evidence="3">The sequence shown here is derived from an EMBL/GenBank/DDBJ whole genome shotgun (WGS) entry which is preliminary data.</text>
</comment>
<proteinExistence type="inferred from homology"/>
<dbReference type="EMBL" id="JADKIO010000010">
    <property type="protein sequence ID" value="MBK9797535.1"/>
    <property type="molecule type" value="Genomic_DNA"/>
</dbReference>
<dbReference type="Pfam" id="PF02321">
    <property type="entry name" value="OEP"/>
    <property type="match status" value="1"/>
</dbReference>
<name>A0A9D7SIY0_9BACT</name>
<accession>A0A9D7SIY0</accession>
<feature type="chain" id="PRO_5038804351" evidence="2">
    <location>
        <begin position="22"/>
        <end position="391"/>
    </location>
</feature>
<evidence type="ECO:0000313" key="4">
    <source>
        <dbReference type="Proteomes" id="UP000886657"/>
    </source>
</evidence>
<evidence type="ECO:0000256" key="1">
    <source>
        <dbReference type="ARBA" id="ARBA00007613"/>
    </source>
</evidence>
<sequence>MRTFFLGALPCLLMAQAPPLAYEDILKLARTSPEQYRTEALLAERHRALSGTRGFLREGPSLGVAAGPRTNPISPTTTDQSVELDLPLFLAPGTRRRLEESLGLADPALREAARTEARFHLRRAYLDAWLSERLLQLREADLATVESWLKAARARLEAGADPGFQVSLVEGEVLRAQADLDEARRQRLHAWAALRGVADVPGIATPLADPGEALPPQAEGLAVKFETSAFRRALQGRLNLEEQAMRHQEAVATSRWSLRGSYAKEGEERIGKVGLAYRFSRPGEGQALRRETEATLQATRRELEVALLELDARFQSALTRLQAATPPLPFKGFDLSLKAISLRLSEGKERPSEALPIRRQLLEAQAASYRRLQAAHLLTAELQALTAEVNP</sequence>